<sequence>MLFLENFTGDKLLMMDSITTKLNDEALAPHISEAHLLMDACLLAGEILMANGSEITRVEDVILRIGRAAGIEKLQVYALLNAITVSFPTQGLTQMRTIPPRIQTMDMEKIVAVNDLTRKFTAHQMSLVELHDCLSQIDRTIPTFPVWLQILGATSVSVSLMVMLTKSAAPINLFLTAITSCLAYTIYLMIRNRFNMRYFALFVASVLISLMMLVSSHLFKSPFDPDIVIVGAVMPFVPGVALTNAVREIMAGNFISGQGRIIEALLSAASVGLGIALLSFFY</sequence>
<comment type="subcellular location">
    <subcellularLocation>
        <location evidence="1">Cell membrane</location>
        <topology evidence="1">Multi-pass membrane protein</topology>
    </subcellularLocation>
</comment>
<dbReference type="PANTHER" id="PTHR34390:SF2">
    <property type="entry name" value="SUCCINATE TRANSPORTER SUBUNIT YJJP-RELATED"/>
    <property type="match status" value="1"/>
</dbReference>
<dbReference type="Proteomes" id="UP000218979">
    <property type="component" value="Unassembled WGS sequence"/>
</dbReference>
<name>A0ABX4I7W9_9LACT</name>
<dbReference type="InterPro" id="IPR010619">
    <property type="entry name" value="ThrE-like_N"/>
</dbReference>
<feature type="transmembrane region" description="Helical" evidence="7">
    <location>
        <begin position="227"/>
        <end position="249"/>
    </location>
</feature>
<feature type="domain" description="Threonine/serine exporter-like N-terminal" evidence="8">
    <location>
        <begin position="40"/>
        <end position="278"/>
    </location>
</feature>
<reference evidence="9 10" key="1">
    <citation type="submission" date="2014-12" db="EMBL/GenBank/DDBJ databases">
        <title>Draft genome sequences of 10 type strains of Lactococcus.</title>
        <authorList>
            <person name="Sun Z."/>
            <person name="Zhong Z."/>
            <person name="Liu W."/>
            <person name="Zhang W."/>
            <person name="Zhang H."/>
        </authorList>
    </citation>
    <scope>NUCLEOTIDE SEQUENCE [LARGE SCALE GENOMIC DNA]</scope>
    <source>
        <strain evidence="9 10">DSM 22330</strain>
    </source>
</reference>
<dbReference type="PANTHER" id="PTHR34390">
    <property type="entry name" value="UPF0442 PROTEIN YJJB-RELATED"/>
    <property type="match status" value="1"/>
</dbReference>
<keyword evidence="10" id="KW-1185">Reference proteome</keyword>
<evidence type="ECO:0000313" key="10">
    <source>
        <dbReference type="Proteomes" id="UP000218979"/>
    </source>
</evidence>
<feature type="transmembrane region" description="Helical" evidence="7">
    <location>
        <begin position="197"/>
        <end position="215"/>
    </location>
</feature>
<feature type="transmembrane region" description="Helical" evidence="7">
    <location>
        <begin position="261"/>
        <end position="281"/>
    </location>
</feature>
<keyword evidence="2" id="KW-1003">Cell membrane</keyword>
<protein>
    <submittedName>
        <fullName evidence="9">Integral membrane protein</fullName>
    </submittedName>
</protein>
<evidence type="ECO:0000256" key="7">
    <source>
        <dbReference type="SAM" id="Phobius"/>
    </source>
</evidence>
<organism evidence="9 10">
    <name type="scientific">Pseudolactococcus chungangensis CAU 28 = DSM 22330</name>
    <dbReference type="NCBI Taxonomy" id="1122154"/>
    <lineage>
        <taxon>Bacteria</taxon>
        <taxon>Bacillati</taxon>
        <taxon>Bacillota</taxon>
        <taxon>Bacilli</taxon>
        <taxon>Lactobacillales</taxon>
        <taxon>Streptococcaceae</taxon>
        <taxon>Pseudolactococcus</taxon>
    </lineage>
</organism>
<evidence type="ECO:0000259" key="8">
    <source>
        <dbReference type="Pfam" id="PF06738"/>
    </source>
</evidence>
<keyword evidence="5 7" id="KW-0472">Membrane</keyword>
<proteinExistence type="inferred from homology"/>
<evidence type="ECO:0000256" key="1">
    <source>
        <dbReference type="ARBA" id="ARBA00004651"/>
    </source>
</evidence>
<feature type="transmembrane region" description="Helical" evidence="7">
    <location>
        <begin position="171"/>
        <end position="190"/>
    </location>
</feature>
<evidence type="ECO:0000256" key="5">
    <source>
        <dbReference type="ARBA" id="ARBA00023136"/>
    </source>
</evidence>
<comment type="caution">
    <text evidence="9">The sequence shown here is derived from an EMBL/GenBank/DDBJ whole genome shotgun (WGS) entry which is preliminary data.</text>
</comment>
<gene>
    <name evidence="9" type="ORF">RR45_GL001874</name>
</gene>
<comment type="similarity">
    <text evidence="6">Belongs to the ThrE exporter (TC 2.A.79) family.</text>
</comment>
<dbReference type="InterPro" id="IPR050539">
    <property type="entry name" value="ThrE_Dicarb/AminoAcid_Exp"/>
</dbReference>
<keyword evidence="3 7" id="KW-0812">Transmembrane</keyword>
<dbReference type="EMBL" id="JXJT01000006">
    <property type="protein sequence ID" value="PCS04055.1"/>
    <property type="molecule type" value="Genomic_DNA"/>
</dbReference>
<evidence type="ECO:0000256" key="3">
    <source>
        <dbReference type="ARBA" id="ARBA00022692"/>
    </source>
</evidence>
<evidence type="ECO:0000256" key="6">
    <source>
        <dbReference type="ARBA" id="ARBA00034125"/>
    </source>
</evidence>
<evidence type="ECO:0000256" key="2">
    <source>
        <dbReference type="ARBA" id="ARBA00022475"/>
    </source>
</evidence>
<evidence type="ECO:0000256" key="4">
    <source>
        <dbReference type="ARBA" id="ARBA00022989"/>
    </source>
</evidence>
<dbReference type="Pfam" id="PF06738">
    <property type="entry name" value="ThrE"/>
    <property type="match status" value="1"/>
</dbReference>
<keyword evidence="4 7" id="KW-1133">Transmembrane helix</keyword>
<accession>A0ABX4I7W9</accession>
<evidence type="ECO:0000313" key="9">
    <source>
        <dbReference type="EMBL" id="PCS04055.1"/>
    </source>
</evidence>